<organism evidence="2 3">
    <name type="scientific">Bosea rubneri</name>
    <dbReference type="NCBI Taxonomy" id="3075434"/>
    <lineage>
        <taxon>Bacteria</taxon>
        <taxon>Pseudomonadati</taxon>
        <taxon>Pseudomonadota</taxon>
        <taxon>Alphaproteobacteria</taxon>
        <taxon>Hyphomicrobiales</taxon>
        <taxon>Boseaceae</taxon>
        <taxon>Bosea</taxon>
    </lineage>
</organism>
<dbReference type="RefSeq" id="WP_316021487.1">
    <property type="nucleotide sequence ID" value="NZ_JAWDID010000086.1"/>
</dbReference>
<keyword evidence="3" id="KW-1185">Reference proteome</keyword>
<sequence length="312" mass="33333">MQSLEWRIDRLLADPQFDRAIHRLASGFVDVQAAAPRLASQFATQQRWLMSHAALSRYFRGLRAGRPGLSRAEFLEEALGHRLASRNTATAFFAEALHYGLIRPIGASGRGAGLVEPAPSTLWALTEWYALHLAALDALDGGDRVERLRKADLMLLAKMESGVADGLLGCELIRAPAPIYAVFASVDDGGSLMDRLIVGLDWDAAPAQEQALTDVTSVSALARRLNLSRTHTGRTVAAAAALGGLGWSGTPGRSPIWLSRRFRAEYAQIQAAKLAIIGAAFDAAARTPEPASPTAVIGTPEMVHGHSDGPPC</sequence>
<accession>A0ABU3SG75</accession>
<comment type="caution">
    <text evidence="2">The sequence shown here is derived from an EMBL/GenBank/DDBJ whole genome shotgun (WGS) entry which is preliminary data.</text>
</comment>
<dbReference type="EMBL" id="JAWDID010000086">
    <property type="protein sequence ID" value="MDU0343790.1"/>
    <property type="molecule type" value="Genomic_DNA"/>
</dbReference>
<gene>
    <name evidence="2" type="ORF">RKE40_28245</name>
</gene>
<proteinExistence type="predicted"/>
<feature type="region of interest" description="Disordered" evidence="1">
    <location>
        <begin position="291"/>
        <end position="312"/>
    </location>
</feature>
<evidence type="ECO:0000313" key="3">
    <source>
        <dbReference type="Proteomes" id="UP001254257"/>
    </source>
</evidence>
<name>A0ABU3SG75_9HYPH</name>
<protein>
    <submittedName>
        <fullName evidence="2">Uncharacterized protein</fullName>
    </submittedName>
</protein>
<dbReference type="Proteomes" id="UP001254257">
    <property type="component" value="Unassembled WGS sequence"/>
</dbReference>
<reference evidence="2 3" key="1">
    <citation type="submission" date="2023-09" db="EMBL/GenBank/DDBJ databases">
        <title>Whole genome shotgun sequencing (WGS) of Bosea sp. ZW T0_25, isolated from stored onions (Allium cepa).</title>
        <authorList>
            <person name="Stoll D.A."/>
            <person name="Huch M."/>
        </authorList>
    </citation>
    <scope>NUCLEOTIDE SEQUENCE [LARGE SCALE GENOMIC DNA]</scope>
    <source>
        <strain evidence="2 3">ZW T0_25</strain>
    </source>
</reference>
<evidence type="ECO:0000256" key="1">
    <source>
        <dbReference type="SAM" id="MobiDB-lite"/>
    </source>
</evidence>
<feature type="compositionally biased region" description="Basic and acidic residues" evidence="1">
    <location>
        <begin position="303"/>
        <end position="312"/>
    </location>
</feature>
<evidence type="ECO:0000313" key="2">
    <source>
        <dbReference type="EMBL" id="MDU0343790.1"/>
    </source>
</evidence>